<gene>
    <name evidence="6" type="ORF">BACPEC_01529</name>
</gene>
<proteinExistence type="predicted"/>
<dbReference type="EMBL" id="ABVQ01000036">
    <property type="protein sequence ID" value="EEC57041.1"/>
    <property type="molecule type" value="Genomic_DNA"/>
</dbReference>
<keyword evidence="4" id="KW-1133">Transmembrane helix</keyword>
<keyword evidence="2 4" id="KW-0472">Membrane</keyword>
<dbReference type="HOGENOM" id="CLU_028108_2_2_9"/>
<evidence type="ECO:0000313" key="7">
    <source>
        <dbReference type="Proteomes" id="UP000003136"/>
    </source>
</evidence>
<feature type="domain" description="Flagellar M-ring N-terminal" evidence="5">
    <location>
        <begin position="45"/>
        <end position="217"/>
    </location>
</feature>
<comment type="subcellular location">
    <subcellularLocation>
        <location evidence="1">Membrane</location>
    </subcellularLocation>
</comment>
<sequence length="542" mass="59863">MDRFKQIGQKLLDVWNKYTVKQRAVIVSSVAVVIIALVILAVVVNRPQYETLTTCSSYAQMQEVTNLLTDNSISYNVADNSMVVKVRKEDLTNAKMALASSNIQSDGYTIEDALSGSFSTTENDKQKKWQKYLESKFKTDLESFDGVKEASVTVTLGEATNIYYSTKQEATVGVVLQLTKQIDDEVAAGMAQLLATSVGNKTTDNITIISTDGTTLFSKSDTDLSVSGTSTVGLNGRLKYQSQIESSITSHLRQGMLATGLYDEAYVQMNLDMNWDAVNTINTQYSAPDGMEQGLYSESYEEASSGTNGAGGVPGTSSNSGDNSTTYYVSDGTNSTSEYSVKKYAYLPNVLVTTTDSQPGKVIYNTSSMTVTFVKNVIYNEDECRKRGLLDNTTWDDFKAQNAQSVAAQVDQTWINAISTGTGIDTQNITVLAYQKPFFVDSEGNAFVRNWTFWLQIALAVVILGLLAFVVFRSARPLTVEEKEPELSVEEMLRTTKEQQEPLEDIDLQEKSEIRKAIEKFVDENPEAVALLLRNWLNDGWD</sequence>
<feature type="transmembrane region" description="Helical" evidence="4">
    <location>
        <begin position="451"/>
        <end position="472"/>
    </location>
</feature>
<dbReference type="Pfam" id="PF01514">
    <property type="entry name" value="YscJ_FliF"/>
    <property type="match status" value="1"/>
</dbReference>
<feature type="compositionally biased region" description="Low complexity" evidence="3">
    <location>
        <begin position="315"/>
        <end position="324"/>
    </location>
</feature>
<dbReference type="Gene3D" id="3.30.300.30">
    <property type="match status" value="1"/>
</dbReference>
<feature type="region of interest" description="Disordered" evidence="3">
    <location>
        <begin position="299"/>
        <end position="324"/>
    </location>
</feature>
<dbReference type="InterPro" id="IPR045851">
    <property type="entry name" value="AMP-bd_C_sf"/>
</dbReference>
<dbReference type="InterPro" id="IPR043427">
    <property type="entry name" value="YscJ/FliF"/>
</dbReference>
<dbReference type="STRING" id="483218.BACPEC_01529"/>
<dbReference type="PANTHER" id="PTHR30046">
    <property type="entry name" value="FLAGELLAR M-RING PROTEIN"/>
    <property type="match status" value="1"/>
</dbReference>
<dbReference type="Proteomes" id="UP000003136">
    <property type="component" value="Unassembled WGS sequence"/>
</dbReference>
<dbReference type="InterPro" id="IPR006182">
    <property type="entry name" value="FliF_N_dom"/>
</dbReference>
<accession>B7ATQ7</accession>
<reference evidence="6 7" key="1">
    <citation type="submission" date="2008-11" db="EMBL/GenBank/DDBJ databases">
        <title>Draft genome sequence of Bacteroides pectinophilus (ATCC 43243).</title>
        <authorList>
            <person name="Sudarsanam P."/>
            <person name="Ley R."/>
            <person name="Guruge J."/>
            <person name="Turnbaugh P.J."/>
            <person name="Mahowald M."/>
            <person name="Liep D."/>
            <person name="Gordon J."/>
        </authorList>
    </citation>
    <scope>NUCLEOTIDE SEQUENCE [LARGE SCALE GENOMIC DNA]</scope>
    <source>
        <strain evidence="6 7">ATCC 43243</strain>
    </source>
</reference>
<evidence type="ECO:0000313" key="6">
    <source>
        <dbReference type="EMBL" id="EEC57041.1"/>
    </source>
</evidence>
<feature type="transmembrane region" description="Helical" evidence="4">
    <location>
        <begin position="24"/>
        <end position="44"/>
    </location>
</feature>
<dbReference type="GO" id="GO:0016020">
    <property type="term" value="C:membrane"/>
    <property type="evidence" value="ECO:0007669"/>
    <property type="project" value="UniProtKB-SubCell"/>
</dbReference>
<dbReference type="eggNOG" id="COG1766">
    <property type="taxonomic scope" value="Bacteria"/>
</dbReference>
<evidence type="ECO:0000259" key="5">
    <source>
        <dbReference type="Pfam" id="PF01514"/>
    </source>
</evidence>
<reference evidence="6 7" key="2">
    <citation type="submission" date="2008-11" db="EMBL/GenBank/DDBJ databases">
        <authorList>
            <person name="Fulton L."/>
            <person name="Clifton S."/>
            <person name="Fulton B."/>
            <person name="Xu J."/>
            <person name="Minx P."/>
            <person name="Pepin K.H."/>
            <person name="Johnson M."/>
            <person name="Bhonagiri V."/>
            <person name="Nash W.E."/>
            <person name="Mardis E.R."/>
            <person name="Wilson R.K."/>
        </authorList>
    </citation>
    <scope>NUCLEOTIDE SEQUENCE [LARGE SCALE GENOMIC DNA]</scope>
    <source>
        <strain evidence="6 7">ATCC 43243</strain>
    </source>
</reference>
<name>B7ATQ7_9FIRM</name>
<dbReference type="AlphaFoldDB" id="B7ATQ7"/>
<evidence type="ECO:0000256" key="3">
    <source>
        <dbReference type="SAM" id="MobiDB-lite"/>
    </source>
</evidence>
<dbReference type="PANTHER" id="PTHR30046:SF0">
    <property type="entry name" value="FLAGELLAR M-RING PROTEIN"/>
    <property type="match status" value="1"/>
</dbReference>
<keyword evidence="4" id="KW-0812">Transmembrane</keyword>
<keyword evidence="7" id="KW-1185">Reference proteome</keyword>
<evidence type="ECO:0000256" key="4">
    <source>
        <dbReference type="SAM" id="Phobius"/>
    </source>
</evidence>
<evidence type="ECO:0000256" key="1">
    <source>
        <dbReference type="ARBA" id="ARBA00004370"/>
    </source>
</evidence>
<evidence type="ECO:0000256" key="2">
    <source>
        <dbReference type="ARBA" id="ARBA00023136"/>
    </source>
</evidence>
<comment type="caution">
    <text evidence="6">The sequence shown here is derived from an EMBL/GenBank/DDBJ whole genome shotgun (WGS) entry which is preliminary data.</text>
</comment>
<protein>
    <recommendedName>
        <fullName evidence="5">Flagellar M-ring N-terminal domain-containing protein</fullName>
    </recommendedName>
</protein>
<organism evidence="6 7">
    <name type="scientific">[Bacteroides] pectinophilus ATCC 43243</name>
    <dbReference type="NCBI Taxonomy" id="483218"/>
    <lineage>
        <taxon>Bacteria</taxon>
        <taxon>Bacillati</taxon>
        <taxon>Bacillota</taxon>
        <taxon>Clostridia</taxon>
        <taxon>Eubacteriales</taxon>
    </lineage>
</organism>